<evidence type="ECO:0000256" key="8">
    <source>
        <dbReference type="HAMAP-Rule" id="MF_00049"/>
    </source>
</evidence>
<evidence type="ECO:0000256" key="7">
    <source>
        <dbReference type="ARBA" id="ARBA00047469"/>
    </source>
</evidence>
<comment type="caution">
    <text evidence="8">Lacks conserved residue(s) required for the propagation of feature annotation.</text>
</comment>
<evidence type="ECO:0000256" key="3">
    <source>
        <dbReference type="ARBA" id="ARBA00022741"/>
    </source>
</evidence>
<dbReference type="GO" id="GO:0002161">
    <property type="term" value="F:aminoacyl-tRNA deacylase activity"/>
    <property type="evidence" value="ECO:0007669"/>
    <property type="project" value="InterPro"/>
</dbReference>
<dbReference type="InterPro" id="IPR002300">
    <property type="entry name" value="aa-tRNA-synth_Ia"/>
</dbReference>
<dbReference type="EMBL" id="MHPA01000021">
    <property type="protein sequence ID" value="OGZ72817.1"/>
    <property type="molecule type" value="Genomic_DNA"/>
</dbReference>
<proteinExistence type="inferred from homology"/>
<dbReference type="InterPro" id="IPR009080">
    <property type="entry name" value="tRNAsynth_Ia_anticodon-bd"/>
</dbReference>
<dbReference type="Pfam" id="PF00133">
    <property type="entry name" value="tRNA-synt_1"/>
    <property type="match status" value="1"/>
</dbReference>
<keyword evidence="2 8" id="KW-0436">Ligase</keyword>
<feature type="domain" description="Methionyl/Valyl/Leucyl/Isoleucyl-tRNA synthetase anticodon-binding" evidence="11">
    <location>
        <begin position="676"/>
        <end position="787"/>
    </location>
</feature>
<dbReference type="GO" id="GO:0006429">
    <property type="term" value="P:leucyl-tRNA aminoacylation"/>
    <property type="evidence" value="ECO:0007669"/>
    <property type="project" value="UniProtKB-UniRule"/>
</dbReference>
<dbReference type="InterPro" id="IPR009008">
    <property type="entry name" value="Val/Leu/Ile-tRNA-synth_edit"/>
</dbReference>
<dbReference type="GO" id="GO:0004823">
    <property type="term" value="F:leucine-tRNA ligase activity"/>
    <property type="evidence" value="ECO:0007669"/>
    <property type="project" value="UniProtKB-UniRule"/>
</dbReference>
<dbReference type="Pfam" id="PF13603">
    <property type="entry name" value="tRNA-synt_1_2"/>
    <property type="match status" value="1"/>
</dbReference>
<dbReference type="InterPro" id="IPR015413">
    <property type="entry name" value="Methionyl/Leucyl_tRNA_Synth"/>
</dbReference>
<evidence type="ECO:0000259" key="13">
    <source>
        <dbReference type="Pfam" id="PF13603"/>
    </source>
</evidence>
<dbReference type="InterPro" id="IPR025709">
    <property type="entry name" value="Leu_tRNA-synth_edit"/>
</dbReference>
<evidence type="ECO:0000256" key="2">
    <source>
        <dbReference type="ARBA" id="ARBA00022598"/>
    </source>
</evidence>
<sequence>MKFEPEKFEKKWQERWEESSIYRADSSSKKPTCFVVDMFPYPSGSSMHVGHPRGYVGTDVYSRFKRMSGFNVLHPMGWDAFGLPAEETAIQNKEYPTVTVKRNIEKFKSQLMMLGLGYDWSREINTTDPAYYVHTQKIFLEFFRRGLAQNKTMAVNWCPELGTVLANEDIVDGKSERGNHPVFQRPMRQWILAITQYADRLVDDLALLPHWPEKIKIAQRNWIGRSEGHEFDFSTTANVNVPIFTTRIETLPGATFLVLAPESDITRKVVSYAKNQDQVEQYVEVTSQKTDLDRQLSREKTGVIVEGVTAKNPFTGMQIPIVVADYVLSSYGTGAIMAVPAHDERDAEIAKVFSLPLITVIETGRMVNADSLNGDTVEDAREKVSVMVDAKPKKRYKIRDWVFSRQRFWGEPFPIVWIEGRDNYELLSQGPIGKWLPNEPVFYVDGLIEHFAVPVLPEFLHAMRLPEVDSYQPTGTLEGPLAGIDQWVKAFLNPKTGEVSNQYNVDWMPVRRETNTMPQWAGSSWYWLRYMDPHNENVPFSKGSSQYWGPVNVYAGADHAVAHLIYARFWHKVMQDAGMVDFSEPFERLEFLGYILASDGSKISKRKGNSRSPEEVVQQVGADAFRLYEMFIGPFEKPIPWNDDGLIGCRRFLERVWRLAEKVIESNLAVSSPAVTSSINKSIQKVGNDIEVFRFNTAVSSMMTCLNEIQHSDVAISDFKAYICSLAPFAPHMTEEIWSMVGQKESIHVSSWPKATVEVGQDGNVVLSIQVNGKHRSKISVPRDIEEDSLKTLVLSDQSVQRHLSGKEVKKIIYVSGKAVNIVI</sequence>
<dbReference type="CDD" id="cd00812">
    <property type="entry name" value="LeuRS_core"/>
    <property type="match status" value="1"/>
</dbReference>
<dbReference type="CDD" id="cd07958">
    <property type="entry name" value="Anticodon_Ia_Leu_BEm"/>
    <property type="match status" value="1"/>
</dbReference>
<dbReference type="Pfam" id="PF08264">
    <property type="entry name" value="Anticodon_1"/>
    <property type="match status" value="1"/>
</dbReference>
<evidence type="ECO:0000313" key="14">
    <source>
        <dbReference type="EMBL" id="OGZ72817.1"/>
    </source>
</evidence>
<dbReference type="PANTHER" id="PTHR43740">
    <property type="entry name" value="LEUCYL-TRNA SYNTHETASE"/>
    <property type="match status" value="1"/>
</dbReference>
<evidence type="ECO:0000259" key="12">
    <source>
        <dbReference type="Pfam" id="PF09334"/>
    </source>
</evidence>
<evidence type="ECO:0000256" key="5">
    <source>
        <dbReference type="ARBA" id="ARBA00022917"/>
    </source>
</evidence>
<dbReference type="PRINTS" id="PR00985">
    <property type="entry name" value="TRNASYNTHLEU"/>
</dbReference>
<organism evidence="14 15">
    <name type="scientific">Candidatus Staskawiczbacteria bacterium RIFCSPLOWO2_01_FULL_38_12b</name>
    <dbReference type="NCBI Taxonomy" id="1802214"/>
    <lineage>
        <taxon>Bacteria</taxon>
        <taxon>Candidatus Staskawicziibacteriota</taxon>
    </lineage>
</organism>
<keyword evidence="5 8" id="KW-0648">Protein biosynthesis</keyword>
<dbReference type="Gene3D" id="3.10.20.590">
    <property type="match status" value="1"/>
</dbReference>
<dbReference type="SUPFAM" id="SSF47323">
    <property type="entry name" value="Anticodon-binding domain of a subclass of class I aminoacyl-tRNA synthetases"/>
    <property type="match status" value="1"/>
</dbReference>
<evidence type="ECO:0000259" key="11">
    <source>
        <dbReference type="Pfam" id="PF08264"/>
    </source>
</evidence>
<feature type="domain" description="Aminoacyl-tRNA synthetase class Ia" evidence="10">
    <location>
        <begin position="567"/>
        <end position="628"/>
    </location>
</feature>
<protein>
    <recommendedName>
        <fullName evidence="8">Leucine--tRNA ligase</fullName>
        <ecNumber evidence="8">6.1.1.4</ecNumber>
    </recommendedName>
    <alternativeName>
        <fullName evidence="8">Leucyl-tRNA synthetase</fullName>
        <shortName evidence="8">LeuRS</shortName>
    </alternativeName>
</protein>
<comment type="caution">
    <text evidence="14">The sequence shown here is derived from an EMBL/GenBank/DDBJ whole genome shotgun (WGS) entry which is preliminary data.</text>
</comment>
<dbReference type="SUPFAM" id="SSF50677">
    <property type="entry name" value="ValRS/IleRS/LeuRS editing domain"/>
    <property type="match status" value="1"/>
</dbReference>
<dbReference type="EC" id="6.1.1.4" evidence="8"/>
<dbReference type="Pfam" id="PF09334">
    <property type="entry name" value="tRNA-synt_1g"/>
    <property type="match status" value="1"/>
</dbReference>
<keyword evidence="4 8" id="KW-0067">ATP-binding</keyword>
<evidence type="ECO:0000256" key="1">
    <source>
        <dbReference type="ARBA" id="ARBA00005594"/>
    </source>
</evidence>
<accession>A0A1G2IDW9</accession>
<evidence type="ECO:0000256" key="9">
    <source>
        <dbReference type="RuleBase" id="RU363039"/>
    </source>
</evidence>
<dbReference type="Proteomes" id="UP000176774">
    <property type="component" value="Unassembled WGS sequence"/>
</dbReference>
<dbReference type="Gene3D" id="1.10.730.10">
    <property type="entry name" value="Isoleucyl-tRNA Synthetase, Domain 1"/>
    <property type="match status" value="1"/>
</dbReference>
<gene>
    <name evidence="8" type="primary">leuS</name>
    <name evidence="14" type="ORF">A2908_00155</name>
</gene>
<feature type="binding site" evidence="8">
    <location>
        <position position="605"/>
    </location>
    <ligand>
        <name>ATP</name>
        <dbReference type="ChEBI" id="CHEBI:30616"/>
    </ligand>
</feature>
<evidence type="ECO:0000256" key="6">
    <source>
        <dbReference type="ARBA" id="ARBA00023146"/>
    </source>
</evidence>
<dbReference type="FunFam" id="1.10.730.10:FF:000002">
    <property type="entry name" value="Leucine--tRNA ligase"/>
    <property type="match status" value="1"/>
</dbReference>
<comment type="subcellular location">
    <subcellularLocation>
        <location evidence="8">Cytoplasm</location>
    </subcellularLocation>
</comment>
<comment type="similarity">
    <text evidence="1 8 9">Belongs to the class-I aminoacyl-tRNA synthetase family.</text>
</comment>
<dbReference type="STRING" id="1802214.A2908_00155"/>
<comment type="catalytic activity">
    <reaction evidence="7 8">
        <text>tRNA(Leu) + L-leucine + ATP = L-leucyl-tRNA(Leu) + AMP + diphosphate</text>
        <dbReference type="Rhea" id="RHEA:11688"/>
        <dbReference type="Rhea" id="RHEA-COMP:9613"/>
        <dbReference type="Rhea" id="RHEA-COMP:9622"/>
        <dbReference type="ChEBI" id="CHEBI:30616"/>
        <dbReference type="ChEBI" id="CHEBI:33019"/>
        <dbReference type="ChEBI" id="CHEBI:57427"/>
        <dbReference type="ChEBI" id="CHEBI:78442"/>
        <dbReference type="ChEBI" id="CHEBI:78494"/>
        <dbReference type="ChEBI" id="CHEBI:456215"/>
        <dbReference type="EC" id="6.1.1.4"/>
    </reaction>
</comment>
<feature type="domain" description="Leucyl-tRNA synthetase editing" evidence="13">
    <location>
        <begin position="220"/>
        <end position="392"/>
    </location>
</feature>
<reference evidence="14 15" key="1">
    <citation type="journal article" date="2016" name="Nat. Commun.">
        <title>Thousands of microbial genomes shed light on interconnected biogeochemical processes in an aquifer system.</title>
        <authorList>
            <person name="Anantharaman K."/>
            <person name="Brown C.T."/>
            <person name="Hug L.A."/>
            <person name="Sharon I."/>
            <person name="Castelle C.J."/>
            <person name="Probst A.J."/>
            <person name="Thomas B.C."/>
            <person name="Singh A."/>
            <person name="Wilkins M.J."/>
            <person name="Karaoz U."/>
            <person name="Brodie E.L."/>
            <person name="Williams K.H."/>
            <person name="Hubbard S.S."/>
            <person name="Banfield J.F."/>
        </authorList>
    </citation>
    <scope>NUCLEOTIDE SEQUENCE [LARGE SCALE GENOMIC DNA]</scope>
</reference>
<evidence type="ECO:0000256" key="4">
    <source>
        <dbReference type="ARBA" id="ARBA00022840"/>
    </source>
</evidence>
<dbReference type="InterPro" id="IPR014729">
    <property type="entry name" value="Rossmann-like_a/b/a_fold"/>
</dbReference>
<keyword evidence="8" id="KW-0963">Cytoplasm</keyword>
<evidence type="ECO:0000313" key="15">
    <source>
        <dbReference type="Proteomes" id="UP000176774"/>
    </source>
</evidence>
<feature type="domain" description="Methionyl/Leucyl tRNA synthetase" evidence="12">
    <location>
        <begin position="38"/>
        <end position="170"/>
    </location>
</feature>
<dbReference type="PANTHER" id="PTHR43740:SF2">
    <property type="entry name" value="LEUCINE--TRNA LIGASE, MITOCHONDRIAL"/>
    <property type="match status" value="1"/>
</dbReference>
<dbReference type="GO" id="GO:0005524">
    <property type="term" value="F:ATP binding"/>
    <property type="evidence" value="ECO:0007669"/>
    <property type="project" value="UniProtKB-UniRule"/>
</dbReference>
<dbReference type="AlphaFoldDB" id="A0A1G2IDW9"/>
<dbReference type="InterPro" id="IPR002302">
    <property type="entry name" value="Leu-tRNA-ligase"/>
</dbReference>
<dbReference type="SUPFAM" id="SSF52374">
    <property type="entry name" value="Nucleotidylyl transferase"/>
    <property type="match status" value="1"/>
</dbReference>
<dbReference type="Gene3D" id="3.40.50.620">
    <property type="entry name" value="HUPs"/>
    <property type="match status" value="2"/>
</dbReference>
<name>A0A1G2IDW9_9BACT</name>
<dbReference type="HAMAP" id="MF_00049_B">
    <property type="entry name" value="Leu_tRNA_synth_B"/>
    <property type="match status" value="1"/>
</dbReference>
<keyword evidence="6 8" id="KW-0030">Aminoacyl-tRNA synthetase</keyword>
<evidence type="ECO:0000259" key="10">
    <source>
        <dbReference type="Pfam" id="PF00133"/>
    </source>
</evidence>
<dbReference type="GO" id="GO:0005829">
    <property type="term" value="C:cytosol"/>
    <property type="evidence" value="ECO:0007669"/>
    <property type="project" value="TreeGrafter"/>
</dbReference>
<dbReference type="InterPro" id="IPR013155">
    <property type="entry name" value="M/V/L/I-tRNA-synth_anticd-bd"/>
</dbReference>
<keyword evidence="3 8" id="KW-0547">Nucleotide-binding</keyword>
<dbReference type="FunFam" id="3.40.50.620:FF:000060">
    <property type="entry name" value="Leucine--tRNA ligase"/>
    <property type="match status" value="1"/>
</dbReference>